<dbReference type="PANTHER" id="PTHR33116">
    <property type="entry name" value="REVERSE TRANSCRIPTASE ZINC-BINDING DOMAIN-CONTAINING PROTEIN-RELATED-RELATED"/>
    <property type="match status" value="1"/>
</dbReference>
<evidence type="ECO:0000313" key="2">
    <source>
        <dbReference type="EMBL" id="GJT21594.1"/>
    </source>
</evidence>
<keyword evidence="2" id="KW-0695">RNA-directed DNA polymerase</keyword>
<dbReference type="InterPro" id="IPR005135">
    <property type="entry name" value="Endo/exonuclease/phosphatase"/>
</dbReference>
<dbReference type="InterPro" id="IPR000477">
    <property type="entry name" value="RT_dom"/>
</dbReference>
<dbReference type="InterPro" id="IPR043502">
    <property type="entry name" value="DNA/RNA_pol_sf"/>
</dbReference>
<accession>A0ABQ5C988</accession>
<organism evidence="2 3">
    <name type="scientific">Tanacetum coccineum</name>
    <dbReference type="NCBI Taxonomy" id="301880"/>
    <lineage>
        <taxon>Eukaryota</taxon>
        <taxon>Viridiplantae</taxon>
        <taxon>Streptophyta</taxon>
        <taxon>Embryophyta</taxon>
        <taxon>Tracheophyta</taxon>
        <taxon>Spermatophyta</taxon>
        <taxon>Magnoliopsida</taxon>
        <taxon>eudicotyledons</taxon>
        <taxon>Gunneridae</taxon>
        <taxon>Pentapetalae</taxon>
        <taxon>asterids</taxon>
        <taxon>campanulids</taxon>
        <taxon>Asterales</taxon>
        <taxon>Asteraceae</taxon>
        <taxon>Asteroideae</taxon>
        <taxon>Anthemideae</taxon>
        <taxon>Anthemidinae</taxon>
        <taxon>Tanacetum</taxon>
    </lineage>
</organism>
<reference evidence="2" key="2">
    <citation type="submission" date="2022-01" db="EMBL/GenBank/DDBJ databases">
        <authorList>
            <person name="Yamashiro T."/>
            <person name="Shiraishi A."/>
            <person name="Satake H."/>
            <person name="Nakayama K."/>
        </authorList>
    </citation>
    <scope>NUCLEOTIDE SEQUENCE</scope>
</reference>
<dbReference type="GO" id="GO:0003964">
    <property type="term" value="F:RNA-directed DNA polymerase activity"/>
    <property type="evidence" value="ECO:0007669"/>
    <property type="project" value="UniProtKB-KW"/>
</dbReference>
<dbReference type="CDD" id="cd01650">
    <property type="entry name" value="RT_nLTR_like"/>
    <property type="match status" value="1"/>
</dbReference>
<reference evidence="2" key="1">
    <citation type="journal article" date="2022" name="Int. J. Mol. Sci.">
        <title>Draft Genome of Tanacetum Coccineum: Genomic Comparison of Closely Related Tanacetum-Family Plants.</title>
        <authorList>
            <person name="Yamashiro T."/>
            <person name="Shiraishi A."/>
            <person name="Nakayama K."/>
            <person name="Satake H."/>
        </authorList>
    </citation>
    <scope>NUCLEOTIDE SEQUENCE</scope>
</reference>
<dbReference type="Pfam" id="PF14529">
    <property type="entry name" value="Exo_endo_phos_2"/>
    <property type="match status" value="1"/>
</dbReference>
<dbReference type="Gene3D" id="3.60.10.10">
    <property type="entry name" value="Endonuclease/exonuclease/phosphatase"/>
    <property type="match status" value="1"/>
</dbReference>
<dbReference type="SUPFAM" id="SSF56219">
    <property type="entry name" value="DNase I-like"/>
    <property type="match status" value="1"/>
</dbReference>
<gene>
    <name evidence="2" type="ORF">Tco_0891531</name>
</gene>
<evidence type="ECO:0000259" key="1">
    <source>
        <dbReference type="PROSITE" id="PS50878"/>
    </source>
</evidence>
<dbReference type="PROSITE" id="PS50878">
    <property type="entry name" value="RT_POL"/>
    <property type="match status" value="1"/>
</dbReference>
<dbReference type="Pfam" id="PF13966">
    <property type="entry name" value="zf-RVT"/>
    <property type="match status" value="1"/>
</dbReference>
<feature type="domain" description="Reverse transcriptase" evidence="1">
    <location>
        <begin position="443"/>
        <end position="720"/>
    </location>
</feature>
<dbReference type="Pfam" id="PF00078">
    <property type="entry name" value="RVT_1"/>
    <property type="match status" value="1"/>
</dbReference>
<keyword evidence="2" id="KW-0548">Nucleotidyltransferase</keyword>
<keyword evidence="3" id="KW-1185">Reference proteome</keyword>
<dbReference type="InterPro" id="IPR026960">
    <property type="entry name" value="RVT-Znf"/>
</dbReference>
<protein>
    <submittedName>
        <fullName evidence="2">RNA-directed DNA polymerase, eukaryota</fullName>
    </submittedName>
</protein>
<proteinExistence type="predicted"/>
<dbReference type="Proteomes" id="UP001151760">
    <property type="component" value="Unassembled WGS sequence"/>
</dbReference>
<name>A0ABQ5C988_9ASTR</name>
<dbReference type="PANTHER" id="PTHR33116:SF77">
    <property type="entry name" value="RNA-DIRECTED DNA POLYMERASE"/>
    <property type="match status" value="1"/>
</dbReference>
<comment type="caution">
    <text evidence="2">The sequence shown here is derived from an EMBL/GenBank/DDBJ whole genome shotgun (WGS) entry which is preliminary data.</text>
</comment>
<dbReference type="InterPro" id="IPR036691">
    <property type="entry name" value="Endo/exonu/phosph_ase_sf"/>
</dbReference>
<keyword evidence="2" id="KW-0808">Transferase</keyword>
<evidence type="ECO:0000313" key="3">
    <source>
        <dbReference type="Proteomes" id="UP001151760"/>
    </source>
</evidence>
<sequence length="1175" mass="135595">MENMELFCVRNCWGNLAFNYIHSNSVGNSGGILCVWDSNSFTKESHTLSDYFVIIRGKWLKNDSDLMLVAVYAPHDPRDKRMVWEYLTHVINQWNGNVVVLGDFNEVRFKSDRFGSIFNVQGAEEFNSFIEDAGLEEVPLGGSHFTWCHKSATKMSKLDRFFISNSLFNSCPHLSAITLDRFLSDHRPILLCETNVDYGPIPFRFFHHWIKLDGFSTFVSDVWNSAPGNKDNGMRNLAGKLKFLKGKIREWIKSSKVKGKSDSNYLKEELRVLDEKIDKGGRSDDLLQRRMELIYDIQFLDQLHAMELAQKSKIKWAIEGDENTRFFHGVLNKKRNQMAIRGVLVDGKWIDQPSEVKGEFFKHFYDRFDKPVDNRIPFETTFPKQISRDQQIELERMVTKEELKVAVWDCGTNKSPGPDGFTFGFFRHFWSILEEDVYEAVIHFFVHGDIPPGCNPSFITLIPKVPAANMVKDFRPICLIGCIYKIIAKILANRLVGILDDIVHEVQSAFIANRQILDGPFIINEVLQWCKSKKKQSLIFKVDFEKAYDSVRWDFLDDVLVNFGFGKKWRNWIQCCLISSRGSILVNGSPTKEFQFHKGLKQGDPLSPFLFLLIMESLHISFQRVVDSSMFKGIKLSDSLCLSHMFYADDAIFVGKWSDENINTLICVLDCFHRASGLKINMCKSKILGINVEMHKVNQAVNKLGCLVLSCPFSYLGSKVGVSMSRIQDWREVIEKVNLRLSKWKMKCLSIGGRLTLLKSVLGAMPIFNMSIFKVPTKVLKLLESIRGKFFNGHGSDSRKAHWIKWDKVLANKDKGGLGVSSFFALNRGLMFKWVWRFLSNESSLWKKVIKAIHGESGNLYNESRFVIKSCWSTIVLEAQNIKVRGINIFDYLKLRLGNGNSIKFWNDYWYQGGILKNICPRMYALESRKDATVSEKMSDPSVSFSFRRGIRGGREQEQLTVLETVINSITLSPMEDRWVWSLEGSGEFSVASLRRKIDDIYLPNVGTKTGWSKSVPIKVNVLAWKVMVDALPTRWNLSRRGITIPSILCPICGMGVESSSHVFFRCEVTRQISKYLANWWNIPVPDVESYNDWKVWLDSIRFGSKLKDFLEGVWYTMWWYIWWYRNKMLFDDNPPKKSCLFDRIVASSFQWCNSRCKASFGLNEWLKTPYLISL</sequence>
<dbReference type="SUPFAM" id="SSF56672">
    <property type="entry name" value="DNA/RNA polymerases"/>
    <property type="match status" value="1"/>
</dbReference>
<dbReference type="EMBL" id="BQNB010013902">
    <property type="protein sequence ID" value="GJT21594.1"/>
    <property type="molecule type" value="Genomic_DNA"/>
</dbReference>